<proteinExistence type="predicted"/>
<evidence type="ECO:0000259" key="2">
    <source>
        <dbReference type="Pfam" id="PF07085"/>
    </source>
</evidence>
<gene>
    <name evidence="3" type="ORF">ENS29_16570</name>
</gene>
<comment type="subunit">
    <text evidence="1">Homohexamer.</text>
</comment>
<dbReference type="Gene3D" id="3.40.1390.20">
    <property type="entry name" value="HprK N-terminal domain-like"/>
    <property type="match status" value="1"/>
</dbReference>
<dbReference type="SUPFAM" id="SSF75138">
    <property type="entry name" value="HprK N-terminal domain-like"/>
    <property type="match status" value="1"/>
</dbReference>
<evidence type="ECO:0000313" key="3">
    <source>
        <dbReference type="EMBL" id="HGU34439.1"/>
    </source>
</evidence>
<evidence type="ECO:0000256" key="1">
    <source>
        <dbReference type="ARBA" id="ARBA00011643"/>
    </source>
</evidence>
<dbReference type="InterPro" id="IPR028979">
    <property type="entry name" value="Ser_kin/Pase_Hpr-like_N_sf"/>
</dbReference>
<dbReference type="Pfam" id="PF07085">
    <property type="entry name" value="DRTGG"/>
    <property type="match status" value="1"/>
</dbReference>
<feature type="domain" description="DRTGG" evidence="2">
    <location>
        <begin position="5"/>
        <end position="99"/>
    </location>
</feature>
<organism evidence="3">
    <name type="scientific">Desulfatirhabdium butyrativorans</name>
    <dbReference type="NCBI Taxonomy" id="340467"/>
    <lineage>
        <taxon>Bacteria</taxon>
        <taxon>Pseudomonadati</taxon>
        <taxon>Thermodesulfobacteriota</taxon>
        <taxon>Desulfobacteria</taxon>
        <taxon>Desulfobacterales</taxon>
        <taxon>Desulfatirhabdiaceae</taxon>
        <taxon>Desulfatirhabdium</taxon>
    </lineage>
</organism>
<dbReference type="AlphaFoldDB" id="A0A7C4RUM5"/>
<name>A0A7C4RUM5_9BACT</name>
<sequence length="117" mass="12509">MKIFEIRDILKAEVLAGDSNLDRVVVGGGGADLMEDVLAAVAKGSALLTGLTTEQVIRTARIAGVAAVVFVRGKRPDARVIEMAKSFDLPVLLTRYSLFVACGRLYMNGLRGLDGSW</sequence>
<protein>
    <recommendedName>
        <fullName evidence="2">DRTGG domain-containing protein</fullName>
    </recommendedName>
</protein>
<dbReference type="EMBL" id="DSUH01000378">
    <property type="protein sequence ID" value="HGU34439.1"/>
    <property type="molecule type" value="Genomic_DNA"/>
</dbReference>
<comment type="caution">
    <text evidence="3">The sequence shown here is derived from an EMBL/GenBank/DDBJ whole genome shotgun (WGS) entry which is preliminary data.</text>
</comment>
<dbReference type="InterPro" id="IPR010766">
    <property type="entry name" value="DRTGG"/>
</dbReference>
<reference evidence="3" key="1">
    <citation type="journal article" date="2020" name="mSystems">
        <title>Genome- and Community-Level Interaction Insights into Carbon Utilization and Element Cycling Functions of Hydrothermarchaeota in Hydrothermal Sediment.</title>
        <authorList>
            <person name="Zhou Z."/>
            <person name="Liu Y."/>
            <person name="Xu W."/>
            <person name="Pan J."/>
            <person name="Luo Z.H."/>
            <person name="Li M."/>
        </authorList>
    </citation>
    <scope>NUCLEOTIDE SEQUENCE [LARGE SCALE GENOMIC DNA]</scope>
    <source>
        <strain evidence="3">SpSt-477</strain>
    </source>
</reference>
<accession>A0A7C4RUM5</accession>